<reference evidence="1 2" key="1">
    <citation type="journal article" date="2015" name="Stand. Genomic Sci.">
        <title>Genomic Encyclopedia of Bacterial and Archaeal Type Strains, Phase III: the genomes of soil and plant-associated and newly described type strains.</title>
        <authorList>
            <person name="Whitman W.B."/>
            <person name="Woyke T."/>
            <person name="Klenk H.P."/>
            <person name="Zhou Y."/>
            <person name="Lilburn T.G."/>
            <person name="Beck B.J."/>
            <person name="De Vos P."/>
            <person name="Vandamme P."/>
            <person name="Eisen J.A."/>
            <person name="Garrity G."/>
            <person name="Hugenholtz P."/>
            <person name="Kyrpides N.C."/>
        </authorList>
    </citation>
    <scope>NUCLEOTIDE SEQUENCE [LARGE SCALE GENOMIC DNA]</scope>
    <source>
        <strain evidence="1 2">CGMCC 1.7271</strain>
    </source>
</reference>
<sequence>MELQLIWKTFYQKIAEDPRIGTTHISLYMALLHISFSKGENPVQFKRQEVMRNAKINARHTFNRCINDLSLYGYISYRPSKNGYCKSNAFMIIPAEQ</sequence>
<organism evidence="1 2">
    <name type="scientific">Lacibacter cauensis</name>
    <dbReference type="NCBI Taxonomy" id="510947"/>
    <lineage>
        <taxon>Bacteria</taxon>
        <taxon>Pseudomonadati</taxon>
        <taxon>Bacteroidota</taxon>
        <taxon>Chitinophagia</taxon>
        <taxon>Chitinophagales</taxon>
        <taxon>Chitinophagaceae</taxon>
        <taxon>Lacibacter</taxon>
    </lineage>
</organism>
<dbReference type="RefSeq" id="WP_144888699.1">
    <property type="nucleotide sequence ID" value="NZ_VLLE01000008.1"/>
</dbReference>
<comment type="caution">
    <text evidence="1">The sequence shown here is derived from an EMBL/GenBank/DDBJ whole genome shotgun (WGS) entry which is preliminary data.</text>
</comment>
<gene>
    <name evidence="1" type="ORF">IQ13_4244</name>
</gene>
<dbReference type="EMBL" id="VLLE01000008">
    <property type="protein sequence ID" value="TWI78000.1"/>
    <property type="molecule type" value="Genomic_DNA"/>
</dbReference>
<protein>
    <recommendedName>
        <fullName evidence="3">Helix-turn-helix protein</fullName>
    </recommendedName>
</protein>
<proteinExistence type="predicted"/>
<keyword evidence="2" id="KW-1185">Reference proteome</keyword>
<name>A0A562SBL9_9BACT</name>
<evidence type="ECO:0008006" key="3">
    <source>
        <dbReference type="Google" id="ProtNLM"/>
    </source>
</evidence>
<evidence type="ECO:0000313" key="2">
    <source>
        <dbReference type="Proteomes" id="UP000316167"/>
    </source>
</evidence>
<evidence type="ECO:0000313" key="1">
    <source>
        <dbReference type="EMBL" id="TWI78000.1"/>
    </source>
</evidence>
<dbReference type="AlphaFoldDB" id="A0A562SBL9"/>
<dbReference type="OrthoDB" id="1442826at2"/>
<dbReference type="Proteomes" id="UP000316167">
    <property type="component" value="Unassembled WGS sequence"/>
</dbReference>
<accession>A0A562SBL9</accession>